<feature type="domain" description="RNA polymerase sigma-70 region 2" evidence="6">
    <location>
        <begin position="65"/>
        <end position="130"/>
    </location>
</feature>
<reference evidence="8 9" key="1">
    <citation type="submission" date="2017-05" db="EMBL/GenBank/DDBJ databases">
        <title>Functional genome analysis of Paenibacillus pasadenensis strain R16: insights on endophytic life style and antifungal activity.</title>
        <authorList>
            <person name="Passera A."/>
            <person name="Marcolungo L."/>
            <person name="Casati P."/>
            <person name="Brasca M."/>
            <person name="Quaglino F."/>
            <person name="Delledonne M."/>
        </authorList>
    </citation>
    <scope>NUCLEOTIDE SEQUENCE [LARGE SCALE GENOMIC DNA]</scope>
    <source>
        <strain evidence="8 9">R16</strain>
    </source>
</reference>
<gene>
    <name evidence="8" type="ORF">B8V81_3410</name>
</gene>
<dbReference type="Gene3D" id="1.10.10.10">
    <property type="entry name" value="Winged helix-like DNA-binding domain superfamily/Winged helix DNA-binding domain"/>
    <property type="match status" value="1"/>
</dbReference>
<dbReference type="AlphaFoldDB" id="A0A2N5N3V9"/>
<evidence type="ECO:0000313" key="9">
    <source>
        <dbReference type="Proteomes" id="UP000234789"/>
    </source>
</evidence>
<keyword evidence="9" id="KW-1185">Reference proteome</keyword>
<dbReference type="Pfam" id="PF08281">
    <property type="entry name" value="Sigma70_r4_2"/>
    <property type="match status" value="1"/>
</dbReference>
<dbReference type="InterPro" id="IPR007627">
    <property type="entry name" value="RNA_pol_sigma70_r2"/>
</dbReference>
<dbReference type="SUPFAM" id="SSF88946">
    <property type="entry name" value="Sigma2 domain of RNA polymerase sigma factors"/>
    <property type="match status" value="1"/>
</dbReference>
<dbReference type="InterPro" id="IPR036388">
    <property type="entry name" value="WH-like_DNA-bd_sf"/>
</dbReference>
<feature type="domain" description="RNA polymerase sigma factor 70 region 4 type 2" evidence="7">
    <location>
        <begin position="162"/>
        <end position="212"/>
    </location>
</feature>
<keyword evidence="4" id="KW-0804">Transcription</keyword>
<dbReference type="PANTHER" id="PTHR43133">
    <property type="entry name" value="RNA POLYMERASE ECF-TYPE SIGMA FACTO"/>
    <property type="match status" value="1"/>
</dbReference>
<evidence type="ECO:0000256" key="4">
    <source>
        <dbReference type="ARBA" id="ARBA00023163"/>
    </source>
</evidence>
<keyword evidence="3" id="KW-0731">Sigma factor</keyword>
<keyword evidence="2" id="KW-0805">Transcription regulation</keyword>
<dbReference type="GO" id="GO:0006352">
    <property type="term" value="P:DNA-templated transcription initiation"/>
    <property type="evidence" value="ECO:0007669"/>
    <property type="project" value="InterPro"/>
</dbReference>
<dbReference type="EMBL" id="NFEZ01000004">
    <property type="protein sequence ID" value="PLT44979.1"/>
    <property type="molecule type" value="Genomic_DNA"/>
</dbReference>
<dbReference type="PANTHER" id="PTHR43133:SF46">
    <property type="entry name" value="RNA POLYMERASE SIGMA-70 FACTOR ECF SUBFAMILY"/>
    <property type="match status" value="1"/>
</dbReference>
<evidence type="ECO:0000256" key="3">
    <source>
        <dbReference type="ARBA" id="ARBA00023082"/>
    </source>
</evidence>
<dbReference type="Pfam" id="PF04542">
    <property type="entry name" value="Sigma70_r2"/>
    <property type="match status" value="1"/>
</dbReference>
<protein>
    <submittedName>
        <fullName evidence="8">RNA polymerase sigma factor RpoE</fullName>
    </submittedName>
</protein>
<evidence type="ECO:0000256" key="1">
    <source>
        <dbReference type="ARBA" id="ARBA00010641"/>
    </source>
</evidence>
<dbReference type="GO" id="GO:0016987">
    <property type="term" value="F:sigma factor activity"/>
    <property type="evidence" value="ECO:0007669"/>
    <property type="project" value="UniProtKB-KW"/>
</dbReference>
<evidence type="ECO:0000313" key="8">
    <source>
        <dbReference type="EMBL" id="PLT44979.1"/>
    </source>
</evidence>
<accession>A0A2N5N3V9</accession>
<feature type="region of interest" description="Disordered" evidence="5">
    <location>
        <begin position="1"/>
        <end position="57"/>
    </location>
</feature>
<evidence type="ECO:0000259" key="6">
    <source>
        <dbReference type="Pfam" id="PF04542"/>
    </source>
</evidence>
<sequence>MDIGPSLSDEEVRRIGKEGTASPYAWRKGNDSRLRAKPGNEPPSESGLSESERNEAENREKLAKLMDEHGDAVFGYALALTRSHALAGDVTQETFLKAYRSLQGYRGQSSMRTWLFAIARNTALSELRSAYFRRIILFARVDGGGSACSAESSYLDAAAAGELRQIVLKLPFKLKEALLLELDHGLSLKEIGETLELSVGTVKSRLSRARRRVESEWRRRNDEQ</sequence>
<dbReference type="InterPro" id="IPR013325">
    <property type="entry name" value="RNA_pol_sigma_r2"/>
</dbReference>
<dbReference type="InterPro" id="IPR013324">
    <property type="entry name" value="RNA_pol_sigma_r3/r4-like"/>
</dbReference>
<evidence type="ECO:0000256" key="5">
    <source>
        <dbReference type="SAM" id="MobiDB-lite"/>
    </source>
</evidence>
<organism evidence="8 9">
    <name type="scientific">Paenibacillus pasadenensis</name>
    <dbReference type="NCBI Taxonomy" id="217090"/>
    <lineage>
        <taxon>Bacteria</taxon>
        <taxon>Bacillati</taxon>
        <taxon>Bacillota</taxon>
        <taxon>Bacilli</taxon>
        <taxon>Bacillales</taxon>
        <taxon>Paenibacillaceae</taxon>
        <taxon>Paenibacillus</taxon>
    </lineage>
</organism>
<comment type="caution">
    <text evidence="8">The sequence shown here is derived from an EMBL/GenBank/DDBJ whole genome shotgun (WGS) entry which is preliminary data.</text>
</comment>
<dbReference type="NCBIfam" id="TIGR02937">
    <property type="entry name" value="sigma70-ECF"/>
    <property type="match status" value="1"/>
</dbReference>
<evidence type="ECO:0000256" key="2">
    <source>
        <dbReference type="ARBA" id="ARBA00023015"/>
    </source>
</evidence>
<evidence type="ECO:0000259" key="7">
    <source>
        <dbReference type="Pfam" id="PF08281"/>
    </source>
</evidence>
<dbReference type="InterPro" id="IPR013249">
    <property type="entry name" value="RNA_pol_sigma70_r4_t2"/>
</dbReference>
<dbReference type="Gene3D" id="1.10.1740.10">
    <property type="match status" value="1"/>
</dbReference>
<name>A0A2N5N3V9_9BACL</name>
<dbReference type="InterPro" id="IPR039425">
    <property type="entry name" value="RNA_pol_sigma-70-like"/>
</dbReference>
<dbReference type="InterPro" id="IPR014284">
    <property type="entry name" value="RNA_pol_sigma-70_dom"/>
</dbReference>
<dbReference type="GO" id="GO:0003677">
    <property type="term" value="F:DNA binding"/>
    <property type="evidence" value="ECO:0007669"/>
    <property type="project" value="InterPro"/>
</dbReference>
<dbReference type="Proteomes" id="UP000234789">
    <property type="component" value="Unassembled WGS sequence"/>
</dbReference>
<comment type="similarity">
    <text evidence="1">Belongs to the sigma-70 factor family. ECF subfamily.</text>
</comment>
<dbReference type="SUPFAM" id="SSF88659">
    <property type="entry name" value="Sigma3 and sigma4 domains of RNA polymerase sigma factors"/>
    <property type="match status" value="1"/>
</dbReference>
<proteinExistence type="inferred from homology"/>